<proteinExistence type="predicted"/>
<reference evidence="1 2" key="1">
    <citation type="submission" date="2017-01" db="EMBL/GenBank/DDBJ databases">
        <title>Genome Analysis of Deinococcus marmoris KOPRI26562.</title>
        <authorList>
            <person name="Kim J.H."/>
            <person name="Oh H.-M."/>
        </authorList>
    </citation>
    <scope>NUCLEOTIDE SEQUENCE [LARGE SCALE GENOMIC DNA]</scope>
    <source>
        <strain evidence="1 2">KOPRI26562</strain>
    </source>
</reference>
<keyword evidence="2" id="KW-1185">Reference proteome</keyword>
<dbReference type="Proteomes" id="UP000186607">
    <property type="component" value="Unassembled WGS sequence"/>
</dbReference>
<dbReference type="Gene3D" id="3.10.129.10">
    <property type="entry name" value="Hotdog Thioesterase"/>
    <property type="match status" value="1"/>
</dbReference>
<dbReference type="InterPro" id="IPR050563">
    <property type="entry name" value="4-hydroxybenzoyl-CoA_TE"/>
</dbReference>
<accession>A0A1U7NXJ4</accession>
<dbReference type="SUPFAM" id="SSF54637">
    <property type="entry name" value="Thioesterase/thiol ester dehydrase-isomerase"/>
    <property type="match status" value="1"/>
</dbReference>
<sequence length="159" mass="17618">MTAPSSPAPAPSASRIPALNWHAAHRTSIQLRFADVDAMGHVNNARYAEFLEVARMDMSAATGIQGDDDHSMLARLELDYVHEIRLGQTVFIESLVERVGRTSWTVAARFVADNVPCAFARSVQVRVNADHIPEPLPERFHDLVRPLLARLDVPSEKTP</sequence>
<dbReference type="OrthoDB" id="9801517at2"/>
<dbReference type="eggNOG" id="COG0824">
    <property type="taxonomic scope" value="Bacteria"/>
</dbReference>
<dbReference type="AlphaFoldDB" id="A0A1U7NXJ4"/>
<dbReference type="PANTHER" id="PTHR31793:SF24">
    <property type="entry name" value="LONG-CHAIN ACYL-COA THIOESTERASE FADM"/>
    <property type="match status" value="1"/>
</dbReference>
<dbReference type="GO" id="GO:0047617">
    <property type="term" value="F:fatty acyl-CoA hydrolase activity"/>
    <property type="evidence" value="ECO:0007669"/>
    <property type="project" value="TreeGrafter"/>
</dbReference>
<comment type="caution">
    <text evidence="1">The sequence shown here is derived from an EMBL/GenBank/DDBJ whole genome shotgun (WGS) entry which is preliminary data.</text>
</comment>
<dbReference type="PANTHER" id="PTHR31793">
    <property type="entry name" value="4-HYDROXYBENZOYL-COA THIOESTERASE FAMILY MEMBER"/>
    <property type="match status" value="1"/>
</dbReference>
<dbReference type="InterPro" id="IPR029069">
    <property type="entry name" value="HotDog_dom_sf"/>
</dbReference>
<gene>
    <name evidence="1" type="ORF">BOO71_0008455</name>
</gene>
<evidence type="ECO:0000313" key="2">
    <source>
        <dbReference type="Proteomes" id="UP000186607"/>
    </source>
</evidence>
<dbReference type="CDD" id="cd00586">
    <property type="entry name" value="4HBT"/>
    <property type="match status" value="1"/>
</dbReference>
<name>A0A1U7NXJ4_9DEIO</name>
<dbReference type="STRING" id="249408.BOO71_0008455"/>
<protein>
    <submittedName>
        <fullName evidence="1">Esterase</fullName>
    </submittedName>
</protein>
<evidence type="ECO:0000313" key="1">
    <source>
        <dbReference type="EMBL" id="OLV17645.1"/>
    </source>
</evidence>
<organism evidence="1 2">
    <name type="scientific">Deinococcus marmoris</name>
    <dbReference type="NCBI Taxonomy" id="249408"/>
    <lineage>
        <taxon>Bacteria</taxon>
        <taxon>Thermotogati</taxon>
        <taxon>Deinococcota</taxon>
        <taxon>Deinococci</taxon>
        <taxon>Deinococcales</taxon>
        <taxon>Deinococcaceae</taxon>
        <taxon>Deinococcus</taxon>
    </lineage>
</organism>
<dbReference type="RefSeq" id="WP_075833562.1">
    <property type="nucleotide sequence ID" value="NZ_MSTI01000093.1"/>
</dbReference>
<dbReference type="Pfam" id="PF13279">
    <property type="entry name" value="4HBT_2"/>
    <property type="match status" value="1"/>
</dbReference>
<dbReference type="EMBL" id="MSTI01000093">
    <property type="protein sequence ID" value="OLV17645.1"/>
    <property type="molecule type" value="Genomic_DNA"/>
</dbReference>